<accession>A0A644YCP7</accession>
<name>A0A644YCP7_9ZZZZ</name>
<protein>
    <submittedName>
        <fullName evidence="1">Uncharacterized protein</fullName>
    </submittedName>
</protein>
<proteinExistence type="predicted"/>
<gene>
    <name evidence="1" type="ORF">SDC9_70784</name>
</gene>
<dbReference type="EMBL" id="VSSQ01004231">
    <property type="protein sequence ID" value="MPM24303.1"/>
    <property type="molecule type" value="Genomic_DNA"/>
</dbReference>
<sequence length="176" mass="19411">MMLVQARFSFSKFAKPDNAENSVASTPSRLSSFNSTIFEMVRMFVAFIQLRLSVCNFFRFSRGVIVVTFVQSGIERYSRFVSCPIILRSFSSNSPPPKYNFCKFCNGAIGEISSIPLPSRINSSSLSQFSNPLILENFEATIVSVVKFGNCVKSSNETDFSGITTAVSLSGRCTPS</sequence>
<evidence type="ECO:0000313" key="1">
    <source>
        <dbReference type="EMBL" id="MPM24303.1"/>
    </source>
</evidence>
<organism evidence="1">
    <name type="scientific">bioreactor metagenome</name>
    <dbReference type="NCBI Taxonomy" id="1076179"/>
    <lineage>
        <taxon>unclassified sequences</taxon>
        <taxon>metagenomes</taxon>
        <taxon>ecological metagenomes</taxon>
    </lineage>
</organism>
<comment type="caution">
    <text evidence="1">The sequence shown here is derived from an EMBL/GenBank/DDBJ whole genome shotgun (WGS) entry which is preliminary data.</text>
</comment>
<reference evidence="1" key="1">
    <citation type="submission" date="2019-08" db="EMBL/GenBank/DDBJ databases">
        <authorList>
            <person name="Kucharzyk K."/>
            <person name="Murdoch R.W."/>
            <person name="Higgins S."/>
            <person name="Loffler F."/>
        </authorList>
    </citation>
    <scope>NUCLEOTIDE SEQUENCE</scope>
</reference>
<dbReference type="AlphaFoldDB" id="A0A644YCP7"/>